<dbReference type="EMBL" id="JAGGLQ010000001">
    <property type="protein sequence ID" value="MBP2034460.1"/>
    <property type="molecule type" value="Genomic_DNA"/>
</dbReference>
<dbReference type="CDD" id="cd16936">
    <property type="entry name" value="HATPase_RsbW-like"/>
    <property type="match status" value="1"/>
</dbReference>
<dbReference type="InterPro" id="IPR050267">
    <property type="entry name" value="Anti-sigma-factor_SerPK"/>
</dbReference>
<evidence type="ECO:0000256" key="1">
    <source>
        <dbReference type="ARBA" id="ARBA00022527"/>
    </source>
</evidence>
<dbReference type="Proteomes" id="UP001519310">
    <property type="component" value="Unassembled WGS sequence"/>
</dbReference>
<dbReference type="PANTHER" id="PTHR35526:SF3">
    <property type="entry name" value="ANTI-SIGMA-F FACTOR RSBW"/>
    <property type="match status" value="1"/>
</dbReference>
<sequence length="139" mass="14915">MTPSNRPPQPQRHLDLPSDVRAAGRARDETYRFLHGIGDREHPVHPAAVDAAALIVTELVTNAVRHTDGLCSLDLALHEGLLDIDVTDTSSVPPVTRLPHLNGSGGWGWILVRHIAHDVDVVPTSTGGKRIHVSMAVAG</sequence>
<evidence type="ECO:0000313" key="4">
    <source>
        <dbReference type="Proteomes" id="UP001519310"/>
    </source>
</evidence>
<proteinExistence type="predicted"/>
<keyword evidence="1" id="KW-0418">Kinase</keyword>
<keyword evidence="1" id="KW-0723">Serine/threonine-protein kinase</keyword>
<accession>A0ABS4KXU5</accession>
<dbReference type="InterPro" id="IPR003594">
    <property type="entry name" value="HATPase_dom"/>
</dbReference>
<comment type="caution">
    <text evidence="3">The sequence shown here is derived from an EMBL/GenBank/DDBJ whole genome shotgun (WGS) entry which is preliminary data.</text>
</comment>
<feature type="domain" description="Histidine kinase/HSP90-like ATPase" evidence="2">
    <location>
        <begin position="32"/>
        <end position="131"/>
    </location>
</feature>
<keyword evidence="1" id="KW-0808">Transferase</keyword>
<name>A0ABS4KXU5_STRAV</name>
<evidence type="ECO:0000313" key="3">
    <source>
        <dbReference type="EMBL" id="MBP2034460.1"/>
    </source>
</evidence>
<organism evidence="3 4">
    <name type="scientific">Streptomyces avidinii</name>
    <dbReference type="NCBI Taxonomy" id="1895"/>
    <lineage>
        <taxon>Bacteria</taxon>
        <taxon>Bacillati</taxon>
        <taxon>Actinomycetota</taxon>
        <taxon>Actinomycetes</taxon>
        <taxon>Kitasatosporales</taxon>
        <taxon>Streptomycetaceae</taxon>
        <taxon>Streptomyces</taxon>
    </lineage>
</organism>
<dbReference type="Pfam" id="PF13581">
    <property type="entry name" value="HATPase_c_2"/>
    <property type="match status" value="1"/>
</dbReference>
<dbReference type="SUPFAM" id="SSF55874">
    <property type="entry name" value="ATPase domain of HSP90 chaperone/DNA topoisomerase II/histidine kinase"/>
    <property type="match status" value="1"/>
</dbReference>
<dbReference type="PANTHER" id="PTHR35526">
    <property type="entry name" value="ANTI-SIGMA-F FACTOR RSBW-RELATED"/>
    <property type="match status" value="1"/>
</dbReference>
<gene>
    <name evidence="3" type="ORF">J2Z77_000244</name>
</gene>
<keyword evidence="4" id="KW-1185">Reference proteome</keyword>
<dbReference type="RefSeq" id="WP_189964963.1">
    <property type="nucleotide sequence ID" value="NZ_BMVL01000002.1"/>
</dbReference>
<reference evidence="3 4" key="1">
    <citation type="submission" date="2021-03" db="EMBL/GenBank/DDBJ databases">
        <title>Genomic Encyclopedia of Type Strains, Phase IV (KMG-IV): sequencing the most valuable type-strain genomes for metagenomic binning, comparative biology and taxonomic classification.</title>
        <authorList>
            <person name="Goeker M."/>
        </authorList>
    </citation>
    <scope>NUCLEOTIDE SEQUENCE [LARGE SCALE GENOMIC DNA]</scope>
    <source>
        <strain evidence="3 4">DSM 40526</strain>
    </source>
</reference>
<evidence type="ECO:0000259" key="2">
    <source>
        <dbReference type="Pfam" id="PF13581"/>
    </source>
</evidence>
<dbReference type="Gene3D" id="3.30.565.10">
    <property type="entry name" value="Histidine kinase-like ATPase, C-terminal domain"/>
    <property type="match status" value="1"/>
</dbReference>
<protein>
    <submittedName>
        <fullName evidence="3">Anti-sigma regulatory factor (Ser/Thr protein kinase)</fullName>
    </submittedName>
</protein>
<dbReference type="InterPro" id="IPR036890">
    <property type="entry name" value="HATPase_C_sf"/>
</dbReference>